<dbReference type="AlphaFoldDB" id="A0AAP0H8X5"/>
<gene>
    <name evidence="1" type="ORF">SSX86_005901</name>
</gene>
<proteinExistence type="predicted"/>
<keyword evidence="2" id="KW-1185">Reference proteome</keyword>
<protein>
    <submittedName>
        <fullName evidence="1">Uncharacterized protein</fullName>
    </submittedName>
</protein>
<evidence type="ECO:0000313" key="2">
    <source>
        <dbReference type="Proteomes" id="UP001408789"/>
    </source>
</evidence>
<accession>A0AAP0H8X5</accession>
<reference evidence="1 2" key="1">
    <citation type="submission" date="2024-04" db="EMBL/GenBank/DDBJ databases">
        <title>The reference genome of an endangered Asteraceae, Deinandra increscens subsp. villosa, native to the Central Coast of California.</title>
        <authorList>
            <person name="Guilliams M."/>
            <person name="Hasenstab-Lehman K."/>
            <person name="Meyer R."/>
            <person name="Mcevoy S."/>
        </authorList>
    </citation>
    <scope>NUCLEOTIDE SEQUENCE [LARGE SCALE GENOMIC DNA]</scope>
    <source>
        <tissue evidence="1">Leaf</tissue>
    </source>
</reference>
<organism evidence="1 2">
    <name type="scientific">Deinandra increscens subsp. villosa</name>
    <dbReference type="NCBI Taxonomy" id="3103831"/>
    <lineage>
        <taxon>Eukaryota</taxon>
        <taxon>Viridiplantae</taxon>
        <taxon>Streptophyta</taxon>
        <taxon>Embryophyta</taxon>
        <taxon>Tracheophyta</taxon>
        <taxon>Spermatophyta</taxon>
        <taxon>Magnoliopsida</taxon>
        <taxon>eudicotyledons</taxon>
        <taxon>Gunneridae</taxon>
        <taxon>Pentapetalae</taxon>
        <taxon>asterids</taxon>
        <taxon>campanulids</taxon>
        <taxon>Asterales</taxon>
        <taxon>Asteraceae</taxon>
        <taxon>Asteroideae</taxon>
        <taxon>Heliantheae alliance</taxon>
        <taxon>Madieae</taxon>
        <taxon>Madiinae</taxon>
        <taxon>Deinandra</taxon>
    </lineage>
</organism>
<dbReference type="Proteomes" id="UP001408789">
    <property type="component" value="Unassembled WGS sequence"/>
</dbReference>
<comment type="caution">
    <text evidence="1">The sequence shown here is derived from an EMBL/GenBank/DDBJ whole genome shotgun (WGS) entry which is preliminary data.</text>
</comment>
<dbReference type="PANTHER" id="PTHR47679">
    <property type="entry name" value="PROTEIN TORNADO 1"/>
    <property type="match status" value="1"/>
</dbReference>
<name>A0AAP0H8X5_9ASTR</name>
<evidence type="ECO:0000313" key="1">
    <source>
        <dbReference type="EMBL" id="KAK9077564.1"/>
    </source>
</evidence>
<sequence length="89" mass="9837">MKLMTFALKIGAHIAAGMGEMIPDLSREVAHLAGNPLRFGAAGVAAGKDIGEMFGLWRVRYRDNGQVAWVCRCHMYTRSNEMIIEDLVV</sequence>
<dbReference type="PANTHER" id="PTHR47679:SF1">
    <property type="entry name" value="PROTEIN TORNADO 1"/>
    <property type="match status" value="1"/>
</dbReference>
<dbReference type="EMBL" id="JBCNJP010000007">
    <property type="protein sequence ID" value="KAK9077564.1"/>
    <property type="molecule type" value="Genomic_DNA"/>
</dbReference>